<evidence type="ECO:0000256" key="9">
    <source>
        <dbReference type="SAM" id="Phobius"/>
    </source>
</evidence>
<accession>A0A4Q2K9R1</accession>
<keyword evidence="3" id="KW-1003">Cell membrane</keyword>
<evidence type="ECO:0000256" key="3">
    <source>
        <dbReference type="ARBA" id="ARBA00022475"/>
    </source>
</evidence>
<proteinExistence type="predicted"/>
<feature type="transmembrane region" description="Helical" evidence="9">
    <location>
        <begin position="148"/>
        <end position="169"/>
    </location>
</feature>
<evidence type="ECO:0000256" key="7">
    <source>
        <dbReference type="ARBA" id="ARBA00023010"/>
    </source>
</evidence>
<evidence type="ECO:0000256" key="6">
    <source>
        <dbReference type="ARBA" id="ARBA00022989"/>
    </source>
</evidence>
<name>A0A4Q2K9R1_9FIRM</name>
<dbReference type="GO" id="GO:0005886">
    <property type="term" value="C:plasma membrane"/>
    <property type="evidence" value="ECO:0007669"/>
    <property type="project" value="UniProtKB-SubCell"/>
</dbReference>
<keyword evidence="6 9" id="KW-1133">Transmembrane helix</keyword>
<evidence type="ECO:0000256" key="4">
    <source>
        <dbReference type="ARBA" id="ARBA00022692"/>
    </source>
</evidence>
<protein>
    <recommendedName>
        <fullName evidence="10">Protein export membrane protein SecD/SecF C-terminal domain-containing protein</fullName>
    </recommendedName>
</protein>
<feature type="transmembrane region" description="Helical" evidence="9">
    <location>
        <begin position="7"/>
        <end position="29"/>
    </location>
</feature>
<comment type="subcellular location">
    <subcellularLocation>
        <location evidence="1">Cell membrane</location>
        <topology evidence="1">Multi-pass membrane protein</topology>
    </subcellularLocation>
</comment>
<dbReference type="PANTHER" id="PTHR30081">
    <property type="entry name" value="PROTEIN-EXPORT MEMBRANE PROTEIN SEC"/>
    <property type="match status" value="1"/>
</dbReference>
<keyword evidence="7" id="KW-0811">Translocation</keyword>
<feature type="transmembrane region" description="Helical" evidence="9">
    <location>
        <begin position="176"/>
        <end position="197"/>
    </location>
</feature>
<feature type="transmembrane region" description="Helical" evidence="9">
    <location>
        <begin position="256"/>
        <end position="277"/>
    </location>
</feature>
<dbReference type="InterPro" id="IPR022813">
    <property type="entry name" value="SecD/SecF_arch_bac"/>
</dbReference>
<feature type="transmembrane region" description="Helical" evidence="9">
    <location>
        <begin position="203"/>
        <end position="224"/>
    </location>
</feature>
<gene>
    <name evidence="11" type="ORF">ESZ91_09690</name>
</gene>
<evidence type="ECO:0000256" key="8">
    <source>
        <dbReference type="ARBA" id="ARBA00023136"/>
    </source>
</evidence>
<comment type="caution">
    <text evidence="11">The sequence shown here is derived from an EMBL/GenBank/DDBJ whole genome shotgun (WGS) entry which is preliminary data.</text>
</comment>
<feature type="domain" description="Protein export membrane protein SecD/SecF C-terminal" evidence="10">
    <location>
        <begin position="151"/>
        <end position="312"/>
    </location>
</feature>
<evidence type="ECO:0000313" key="12">
    <source>
        <dbReference type="Proteomes" id="UP000291269"/>
    </source>
</evidence>
<evidence type="ECO:0000256" key="1">
    <source>
        <dbReference type="ARBA" id="ARBA00004651"/>
    </source>
</evidence>
<evidence type="ECO:0000256" key="2">
    <source>
        <dbReference type="ARBA" id="ARBA00022448"/>
    </source>
</evidence>
<dbReference type="EMBL" id="SDOZ01000003">
    <property type="protein sequence ID" value="RXZ58316.1"/>
    <property type="molecule type" value="Genomic_DNA"/>
</dbReference>
<keyword evidence="2" id="KW-0813">Transport</keyword>
<organism evidence="11 12">
    <name type="scientific">Candidatus Borkfalkia ceftriaxoniphila</name>
    <dbReference type="NCBI Taxonomy" id="2508949"/>
    <lineage>
        <taxon>Bacteria</taxon>
        <taxon>Bacillati</taxon>
        <taxon>Bacillota</taxon>
        <taxon>Clostridia</taxon>
        <taxon>Christensenellales</taxon>
        <taxon>Christensenellaceae</taxon>
        <taxon>Candidatus Borkfalkia</taxon>
    </lineage>
</organism>
<keyword evidence="12" id="KW-1185">Reference proteome</keyword>
<dbReference type="InterPro" id="IPR048634">
    <property type="entry name" value="SecD_SecF_C"/>
</dbReference>
<sequence>MTKNNKCLFISLAVSLVLIIVGVVMFSVLGGFNDDGFTKDKTVITVTGDPIVTVREDFRNDLDELCKTTLEDAGAKVGGGRYLETTDKGTFEYTLNGSYDEATLETYVKALETAISTQKAGETDKTFGETSFIYVAQHRQNNLDYYKYMWTFAIAAAVVVVLAFAYFAIRFNLGMGIAMGIAGVHDVLLALALVALLRIPAGVGIAAIGAFALLFSVFLNGFVFGRMRRDFKSDEYKELPAREAVERSAKGSRKPVFVTAIIMLAVIVVLGVIGVVTGFDLTSFMLCALVAVLVNTYSSLVLSPSIFAVFKEKFDAAKAKKAKYNFDAEKKKQKEKVQTVGEAKSES</sequence>
<dbReference type="SUPFAM" id="SSF82866">
    <property type="entry name" value="Multidrug efflux transporter AcrB transmembrane domain"/>
    <property type="match status" value="1"/>
</dbReference>
<evidence type="ECO:0000256" key="5">
    <source>
        <dbReference type="ARBA" id="ARBA00022927"/>
    </source>
</evidence>
<keyword evidence="5" id="KW-0653">Protein transport</keyword>
<keyword evidence="4 9" id="KW-0812">Transmembrane</keyword>
<dbReference type="RefSeq" id="WP_129226700.1">
    <property type="nucleotide sequence ID" value="NZ_SDOZ01000003.1"/>
</dbReference>
<dbReference type="Proteomes" id="UP000291269">
    <property type="component" value="Unassembled WGS sequence"/>
</dbReference>
<reference evidence="11 12" key="1">
    <citation type="journal article" date="2019" name="Gut">
        <title>Antibiotics-induced monodominance of a novel gut bacterial order.</title>
        <authorList>
            <person name="Hildebrand F."/>
            <person name="Moitinho-Silva L."/>
            <person name="Blasche S."/>
            <person name="Jahn M.T."/>
            <person name="Gossmann T.I."/>
            <person name="Heuerta-Cepas J."/>
            <person name="Hercog R."/>
            <person name="Luetge M."/>
            <person name="Bahram M."/>
            <person name="Pryszlak A."/>
            <person name="Alves R.J."/>
            <person name="Waszak S.M."/>
            <person name="Zhu A."/>
            <person name="Ye L."/>
            <person name="Costea P.I."/>
            <person name="Aalvink S."/>
            <person name="Belzer C."/>
            <person name="Forslund S.K."/>
            <person name="Sunagawa S."/>
            <person name="Hentschel U."/>
            <person name="Merten C."/>
            <person name="Patil K.R."/>
            <person name="Benes V."/>
            <person name="Bork P."/>
        </authorList>
    </citation>
    <scope>NUCLEOTIDE SEQUENCE [LARGE SCALE GENOMIC DNA]</scope>
    <source>
        <strain evidence="11 12">HDS1380</strain>
    </source>
</reference>
<dbReference type="Pfam" id="PF02355">
    <property type="entry name" value="SecD_SecF_C"/>
    <property type="match status" value="1"/>
</dbReference>
<dbReference type="AlphaFoldDB" id="A0A4Q2K9R1"/>
<feature type="transmembrane region" description="Helical" evidence="9">
    <location>
        <begin position="283"/>
        <end position="310"/>
    </location>
</feature>
<evidence type="ECO:0000259" key="10">
    <source>
        <dbReference type="Pfam" id="PF02355"/>
    </source>
</evidence>
<dbReference type="GO" id="GO:0015031">
    <property type="term" value="P:protein transport"/>
    <property type="evidence" value="ECO:0007669"/>
    <property type="project" value="UniProtKB-KW"/>
</dbReference>
<dbReference type="PANTHER" id="PTHR30081:SF8">
    <property type="entry name" value="PROTEIN TRANSLOCASE SUBUNIT SECF"/>
    <property type="match status" value="1"/>
</dbReference>
<keyword evidence="8 9" id="KW-0472">Membrane</keyword>
<evidence type="ECO:0000313" key="11">
    <source>
        <dbReference type="EMBL" id="RXZ58316.1"/>
    </source>
</evidence>
<dbReference type="Gene3D" id="1.20.1640.10">
    <property type="entry name" value="Multidrug efflux transporter AcrB transmembrane domain"/>
    <property type="match status" value="1"/>
</dbReference>